<dbReference type="Proteomes" id="UP000284051">
    <property type="component" value="Unassembled WGS sequence"/>
</dbReference>
<keyword evidence="2 5" id="KW-0808">Transferase</keyword>
<dbReference type="GO" id="GO:0003676">
    <property type="term" value="F:nucleic acid binding"/>
    <property type="evidence" value="ECO:0007669"/>
    <property type="project" value="InterPro"/>
</dbReference>
<dbReference type="AlphaFoldDB" id="A0A1Q6SGA7"/>
<sequence>MVISMRIIAGTARSLPLKTVEGLDTRPTTDRIKETLFNIIQDEIPGCYFLDLFAGSGQMGLEAVSRGAQYAVFVENNKKAAACVEDNIRFTKFTKETKLYNSDVLSALRAMEGKYRFDIIFMDPPYKQELEYDVLSYLKDSSLLKENGIIIVEASLDTAFDYLPDMGFTLKRLKTYKTNEHAFIIKNQ</sequence>
<dbReference type="Gene3D" id="3.40.50.150">
    <property type="entry name" value="Vaccinia Virus protein VP39"/>
    <property type="match status" value="1"/>
</dbReference>
<dbReference type="Proteomes" id="UP000283513">
    <property type="component" value="Unassembled WGS sequence"/>
</dbReference>
<evidence type="ECO:0000256" key="2">
    <source>
        <dbReference type="ARBA" id="ARBA00022679"/>
    </source>
</evidence>
<protein>
    <submittedName>
        <fullName evidence="5">16S rRNA (Guanine(966)-N(2))-methyltransferase RsmD</fullName>
        <ecNumber evidence="5">2.1.1.171</ecNumber>
    </submittedName>
</protein>
<evidence type="ECO:0000313" key="10">
    <source>
        <dbReference type="Proteomes" id="UP000478483"/>
    </source>
</evidence>
<dbReference type="PANTHER" id="PTHR43542:SF1">
    <property type="entry name" value="METHYLTRANSFERASE"/>
    <property type="match status" value="1"/>
</dbReference>
<dbReference type="EC" id="2.1.1.171" evidence="5"/>
<dbReference type="GO" id="GO:0052913">
    <property type="term" value="F:16S rRNA (guanine(966)-N(2))-methyltransferase activity"/>
    <property type="evidence" value="ECO:0007669"/>
    <property type="project" value="UniProtKB-EC"/>
</dbReference>
<dbReference type="InterPro" id="IPR029063">
    <property type="entry name" value="SAM-dependent_MTases_sf"/>
</dbReference>
<gene>
    <name evidence="5" type="primary">rsmD</name>
    <name evidence="6" type="ORF">DW264_05940</name>
    <name evidence="5" type="ORF">DW856_00610</name>
    <name evidence="4" type="ORF">DW927_17655</name>
    <name evidence="3" type="ORF">GMD50_03385</name>
</gene>
<dbReference type="Proteomes" id="UP000478483">
    <property type="component" value="Unassembled WGS sequence"/>
</dbReference>
<dbReference type="PANTHER" id="PTHR43542">
    <property type="entry name" value="METHYLTRANSFERASE"/>
    <property type="match status" value="1"/>
</dbReference>
<reference evidence="7 8" key="1">
    <citation type="submission" date="2018-08" db="EMBL/GenBank/DDBJ databases">
        <title>A genome reference for cultivated species of the human gut microbiota.</title>
        <authorList>
            <person name="Zou Y."/>
            <person name="Xue W."/>
            <person name="Luo G."/>
        </authorList>
    </citation>
    <scope>NUCLEOTIDE SEQUENCE [LARGE SCALE GENOMIC DNA]</scope>
    <source>
        <strain evidence="6 8">AM22-21LB</strain>
        <strain evidence="5 7">AM37-1AC</strain>
        <strain evidence="4 9">AM43-11</strain>
    </source>
</reference>
<dbReference type="SUPFAM" id="SSF53335">
    <property type="entry name" value="S-adenosyl-L-methionine-dependent methyltransferases"/>
    <property type="match status" value="1"/>
</dbReference>
<dbReference type="Pfam" id="PF03602">
    <property type="entry name" value="Cons_hypoth95"/>
    <property type="match status" value="1"/>
</dbReference>
<dbReference type="NCBIfam" id="TIGR00095">
    <property type="entry name" value="16S rRNA (guanine(966)-N(2))-methyltransferase RsmD"/>
    <property type="match status" value="1"/>
</dbReference>
<dbReference type="EMBL" id="QSHO01000001">
    <property type="protein sequence ID" value="RHC20751.1"/>
    <property type="molecule type" value="Genomic_DNA"/>
</dbReference>
<reference evidence="3 10" key="2">
    <citation type="journal article" date="2019" name="Nat. Med.">
        <title>A library of human gut bacterial isolates paired with longitudinal multiomics data enables mechanistic microbiome research.</title>
        <authorList>
            <person name="Poyet M."/>
            <person name="Groussin M."/>
            <person name="Gibbons S.M."/>
            <person name="Avila-Pacheco J."/>
            <person name="Jiang X."/>
            <person name="Kearney S.M."/>
            <person name="Perrotta A.R."/>
            <person name="Berdy B."/>
            <person name="Zhao S."/>
            <person name="Lieberman T.D."/>
            <person name="Swanson P.K."/>
            <person name="Smith M."/>
            <person name="Roesemann S."/>
            <person name="Alexander J.E."/>
            <person name="Rich S.A."/>
            <person name="Livny J."/>
            <person name="Vlamakis H."/>
            <person name="Clish C."/>
            <person name="Bullock K."/>
            <person name="Deik A."/>
            <person name="Scott J."/>
            <person name="Pierce K.A."/>
            <person name="Xavier R.J."/>
            <person name="Alm E.J."/>
        </authorList>
    </citation>
    <scope>NUCLEOTIDE SEQUENCE [LARGE SCALE GENOMIC DNA]</scope>
    <source>
        <strain evidence="3 10">BIOML-A1</strain>
    </source>
</reference>
<comment type="caution">
    <text evidence="5">The sequence shown here is derived from an EMBL/GenBank/DDBJ whole genome shotgun (WGS) entry which is preliminary data.</text>
</comment>
<organism evidence="5 7">
    <name type="scientific">Roseburia intestinalis</name>
    <dbReference type="NCBI Taxonomy" id="166486"/>
    <lineage>
        <taxon>Bacteria</taxon>
        <taxon>Bacillati</taxon>
        <taxon>Bacillota</taxon>
        <taxon>Clostridia</taxon>
        <taxon>Lachnospirales</taxon>
        <taxon>Lachnospiraceae</taxon>
        <taxon>Roseburia</taxon>
    </lineage>
</organism>
<dbReference type="InterPro" id="IPR004398">
    <property type="entry name" value="RNA_MeTrfase_RsmD"/>
</dbReference>
<evidence type="ECO:0000313" key="9">
    <source>
        <dbReference type="Proteomes" id="UP000284465"/>
    </source>
</evidence>
<dbReference type="CDD" id="cd02440">
    <property type="entry name" value="AdoMet_MTases"/>
    <property type="match status" value="1"/>
</dbReference>
<evidence type="ECO:0000313" key="7">
    <source>
        <dbReference type="Proteomes" id="UP000283513"/>
    </source>
</evidence>
<dbReference type="EMBL" id="QRID01000004">
    <property type="protein sequence ID" value="RHG29734.1"/>
    <property type="molecule type" value="Genomic_DNA"/>
</dbReference>
<evidence type="ECO:0000313" key="3">
    <source>
        <dbReference type="EMBL" id="MTR84112.1"/>
    </source>
</evidence>
<dbReference type="EMBL" id="QSFP01000030">
    <property type="protein sequence ID" value="RHA63706.1"/>
    <property type="molecule type" value="Genomic_DNA"/>
</dbReference>
<proteinExistence type="predicted"/>
<accession>A0A1Q6SGA7</accession>
<evidence type="ECO:0000313" key="8">
    <source>
        <dbReference type="Proteomes" id="UP000284051"/>
    </source>
</evidence>
<evidence type="ECO:0000313" key="5">
    <source>
        <dbReference type="EMBL" id="RHC20751.1"/>
    </source>
</evidence>
<evidence type="ECO:0000313" key="6">
    <source>
        <dbReference type="EMBL" id="RHG29734.1"/>
    </source>
</evidence>
<dbReference type="InterPro" id="IPR002052">
    <property type="entry name" value="DNA_methylase_N6_adenine_CS"/>
</dbReference>
<dbReference type="OrthoDB" id="9803017at2"/>
<name>A0A1Q6SGA7_9FIRM</name>
<dbReference type="PROSITE" id="PS00092">
    <property type="entry name" value="N6_MTASE"/>
    <property type="match status" value="1"/>
</dbReference>
<evidence type="ECO:0000256" key="1">
    <source>
        <dbReference type="ARBA" id="ARBA00022603"/>
    </source>
</evidence>
<dbReference type="Proteomes" id="UP000284465">
    <property type="component" value="Unassembled WGS sequence"/>
</dbReference>
<keyword evidence="1 5" id="KW-0489">Methyltransferase</keyword>
<dbReference type="PIRSF" id="PIRSF004553">
    <property type="entry name" value="CHP00095"/>
    <property type="match status" value="1"/>
</dbReference>
<dbReference type="EMBL" id="WNAJ01000003">
    <property type="protein sequence ID" value="MTR84112.1"/>
    <property type="molecule type" value="Genomic_DNA"/>
</dbReference>
<evidence type="ECO:0000313" key="4">
    <source>
        <dbReference type="EMBL" id="RHA63706.1"/>
    </source>
</evidence>